<dbReference type="Gene3D" id="3.10.490.10">
    <property type="entry name" value="Gamma-glutamyl cyclotransferase-like"/>
    <property type="match status" value="1"/>
</dbReference>
<evidence type="ECO:0000313" key="2">
    <source>
        <dbReference type="EMBL" id="ACV63582.1"/>
    </source>
</evidence>
<feature type="domain" description="Gamma-glutamylcyclotransferase AIG2-like" evidence="1">
    <location>
        <begin position="4"/>
        <end position="130"/>
    </location>
</feature>
<dbReference type="InterPro" id="IPR009288">
    <property type="entry name" value="AIG2-like_dom"/>
</dbReference>
<dbReference type="eggNOG" id="COG2105">
    <property type="taxonomic scope" value="Bacteria"/>
</dbReference>
<keyword evidence="3" id="KW-1185">Reference proteome</keyword>
<dbReference type="KEGG" id="dae:Dtox_2817"/>
<dbReference type="Pfam" id="PF06094">
    <property type="entry name" value="GGACT"/>
    <property type="match status" value="1"/>
</dbReference>
<gene>
    <name evidence="2" type="ordered locus">Dtox_2817</name>
</gene>
<evidence type="ECO:0000259" key="1">
    <source>
        <dbReference type="Pfam" id="PF06094"/>
    </source>
</evidence>
<protein>
    <submittedName>
        <fullName evidence="2">AIG2 family protein</fullName>
    </submittedName>
</protein>
<dbReference type="InterPro" id="IPR036568">
    <property type="entry name" value="GGCT-like_sf"/>
</dbReference>
<dbReference type="Proteomes" id="UP000002217">
    <property type="component" value="Chromosome"/>
</dbReference>
<dbReference type="AlphaFoldDB" id="C8W1W1"/>
<dbReference type="RefSeq" id="WP_015758275.1">
    <property type="nucleotide sequence ID" value="NC_013216.1"/>
</dbReference>
<dbReference type="HOGENOM" id="CLU_083466_2_2_9"/>
<dbReference type="EMBL" id="CP001720">
    <property type="protein sequence ID" value="ACV63582.1"/>
    <property type="molecule type" value="Genomic_DNA"/>
</dbReference>
<dbReference type="InterPro" id="IPR013024">
    <property type="entry name" value="GGCT-like"/>
</dbReference>
<evidence type="ECO:0000313" key="3">
    <source>
        <dbReference type="Proteomes" id="UP000002217"/>
    </source>
</evidence>
<organism evidence="2 3">
    <name type="scientific">Desulfofarcimen acetoxidans (strain ATCC 49208 / DSM 771 / KCTC 5769 / VKM B-1644 / 5575)</name>
    <name type="common">Desulfotomaculum acetoxidans</name>
    <dbReference type="NCBI Taxonomy" id="485916"/>
    <lineage>
        <taxon>Bacteria</taxon>
        <taxon>Bacillati</taxon>
        <taxon>Bacillota</taxon>
        <taxon>Clostridia</taxon>
        <taxon>Eubacteriales</taxon>
        <taxon>Peptococcaceae</taxon>
        <taxon>Desulfofarcimen</taxon>
    </lineage>
</organism>
<dbReference type="OrthoDB" id="8538589at2"/>
<dbReference type="CDD" id="cd06661">
    <property type="entry name" value="GGCT_like"/>
    <property type="match status" value="1"/>
</dbReference>
<sequence>MPYIFVYGTLMEGEKYYSIISPFVISTRPAYVKGRLCHLPYGYPMLFFPGDDVVRGELVQVNNERAALKSVDLLEDYYGQDNPHNLYSRRRVSVFVRKDKEKMAWVYTCPDNDIERMWSKGIYLSHGDWKYYLKTGNKETLNDKINNA</sequence>
<proteinExistence type="predicted"/>
<dbReference type="STRING" id="485916.Dtox_2817"/>
<name>C8W1W1_DESAS</name>
<dbReference type="SUPFAM" id="SSF110857">
    <property type="entry name" value="Gamma-glutamyl cyclotransferase-like"/>
    <property type="match status" value="1"/>
</dbReference>
<accession>C8W1W1</accession>
<reference evidence="2 3" key="1">
    <citation type="journal article" date="2009" name="Stand. Genomic Sci.">
        <title>Complete genome sequence of Desulfotomaculum acetoxidans type strain (5575).</title>
        <authorList>
            <person name="Spring S."/>
            <person name="Lapidus A."/>
            <person name="Schroder M."/>
            <person name="Gleim D."/>
            <person name="Sims D."/>
            <person name="Meincke L."/>
            <person name="Glavina Del Rio T."/>
            <person name="Tice H."/>
            <person name="Copeland A."/>
            <person name="Cheng J.F."/>
            <person name="Lucas S."/>
            <person name="Chen F."/>
            <person name="Nolan M."/>
            <person name="Bruce D."/>
            <person name="Goodwin L."/>
            <person name="Pitluck S."/>
            <person name="Ivanova N."/>
            <person name="Mavromatis K."/>
            <person name="Mikhailova N."/>
            <person name="Pati A."/>
            <person name="Chen A."/>
            <person name="Palaniappan K."/>
            <person name="Land M."/>
            <person name="Hauser L."/>
            <person name="Chang Y.J."/>
            <person name="Jeffries C.D."/>
            <person name="Chain P."/>
            <person name="Saunders E."/>
            <person name="Brettin T."/>
            <person name="Detter J.C."/>
            <person name="Goker M."/>
            <person name="Bristow J."/>
            <person name="Eisen J.A."/>
            <person name="Markowitz V."/>
            <person name="Hugenholtz P."/>
            <person name="Kyrpides N.C."/>
            <person name="Klenk H.P."/>
            <person name="Han C."/>
        </authorList>
    </citation>
    <scope>NUCLEOTIDE SEQUENCE [LARGE SCALE GENOMIC DNA]</scope>
    <source>
        <strain evidence="3">ATCC 49208 / DSM 771 / VKM B-1644</strain>
    </source>
</reference>